<name>A0A2I0AU12_9ASPA</name>
<organism evidence="1 2">
    <name type="scientific">Apostasia shenzhenica</name>
    <dbReference type="NCBI Taxonomy" id="1088818"/>
    <lineage>
        <taxon>Eukaryota</taxon>
        <taxon>Viridiplantae</taxon>
        <taxon>Streptophyta</taxon>
        <taxon>Embryophyta</taxon>
        <taxon>Tracheophyta</taxon>
        <taxon>Spermatophyta</taxon>
        <taxon>Magnoliopsida</taxon>
        <taxon>Liliopsida</taxon>
        <taxon>Asparagales</taxon>
        <taxon>Orchidaceae</taxon>
        <taxon>Apostasioideae</taxon>
        <taxon>Apostasia</taxon>
    </lineage>
</organism>
<dbReference type="OrthoDB" id="1913205at2759"/>
<dbReference type="EMBL" id="KZ451950">
    <property type="protein sequence ID" value="PKA59039.1"/>
    <property type="molecule type" value="Genomic_DNA"/>
</dbReference>
<dbReference type="PANTHER" id="PTHR34576">
    <property type="entry name" value="MEMBRANE-ASSOCIATED KINASE REGULATOR 6-RELATED"/>
    <property type="match status" value="1"/>
</dbReference>
<dbReference type="PANTHER" id="PTHR34576:SF2">
    <property type="entry name" value="MEMBRANE-ASSOCIATED KINASE REGULATOR 6-RELATED"/>
    <property type="match status" value="1"/>
</dbReference>
<dbReference type="AlphaFoldDB" id="A0A2I0AU12"/>
<sequence>MDPDWFSMRWTGLTDFDFNLPSFESSVMAHADQIFSDGHLLPLHLGNPLKSKEASGSTDSMLKRSVSLDSSKRLLSSISRSGEDNENNKLPLIRPGAKSPGRILRKYLYFIIPLFKKVKSFKLISSRSVRSCGDSPRSSARTMNNGFSAIERRRINRVFDVDTESSIHEAVLHCKKSNGSSTEEA</sequence>
<keyword evidence="1" id="KW-0418">Kinase</keyword>
<evidence type="ECO:0000313" key="2">
    <source>
        <dbReference type="Proteomes" id="UP000236161"/>
    </source>
</evidence>
<evidence type="ECO:0000313" key="1">
    <source>
        <dbReference type="EMBL" id="PKA59039.1"/>
    </source>
</evidence>
<accession>A0A2I0AU12</accession>
<dbReference type="Proteomes" id="UP000236161">
    <property type="component" value="Unassembled WGS sequence"/>
</dbReference>
<protein>
    <submittedName>
        <fullName evidence="1">Putative membrane-associated kinase regulator 6</fullName>
    </submittedName>
</protein>
<proteinExistence type="predicted"/>
<dbReference type="GO" id="GO:0016301">
    <property type="term" value="F:kinase activity"/>
    <property type="evidence" value="ECO:0007669"/>
    <property type="project" value="UniProtKB-KW"/>
</dbReference>
<keyword evidence="1" id="KW-0808">Transferase</keyword>
<keyword evidence="2" id="KW-1185">Reference proteome</keyword>
<gene>
    <name evidence="1" type="primary">MAKR6</name>
    <name evidence="1" type="ORF">AXF42_Ash001132</name>
</gene>
<dbReference type="InterPro" id="IPR044699">
    <property type="entry name" value="MAKR6"/>
</dbReference>
<reference evidence="1 2" key="1">
    <citation type="journal article" date="2017" name="Nature">
        <title>The Apostasia genome and the evolution of orchids.</title>
        <authorList>
            <person name="Zhang G.Q."/>
            <person name="Liu K.W."/>
            <person name="Li Z."/>
            <person name="Lohaus R."/>
            <person name="Hsiao Y.Y."/>
            <person name="Niu S.C."/>
            <person name="Wang J.Y."/>
            <person name="Lin Y.C."/>
            <person name="Xu Q."/>
            <person name="Chen L.J."/>
            <person name="Yoshida K."/>
            <person name="Fujiwara S."/>
            <person name="Wang Z.W."/>
            <person name="Zhang Y.Q."/>
            <person name="Mitsuda N."/>
            <person name="Wang M."/>
            <person name="Liu G.H."/>
            <person name="Pecoraro L."/>
            <person name="Huang H.X."/>
            <person name="Xiao X.J."/>
            <person name="Lin M."/>
            <person name="Wu X.Y."/>
            <person name="Wu W.L."/>
            <person name="Chen Y.Y."/>
            <person name="Chang S.B."/>
            <person name="Sakamoto S."/>
            <person name="Ohme-Takagi M."/>
            <person name="Yagi M."/>
            <person name="Zeng S.J."/>
            <person name="Shen C.Y."/>
            <person name="Yeh C.M."/>
            <person name="Luo Y.B."/>
            <person name="Tsai W.C."/>
            <person name="Van de Peer Y."/>
            <person name="Liu Z.J."/>
        </authorList>
    </citation>
    <scope>NUCLEOTIDE SEQUENCE [LARGE SCALE GENOMIC DNA]</scope>
    <source>
        <strain evidence="2">cv. Shenzhen</strain>
        <tissue evidence="1">Stem</tissue>
    </source>
</reference>